<dbReference type="GO" id="GO:0052621">
    <property type="term" value="F:diguanylate cyclase activity"/>
    <property type="evidence" value="ECO:0007669"/>
    <property type="project" value="UniProtKB-EC"/>
</dbReference>
<dbReference type="OrthoDB" id="5914567at2"/>
<dbReference type="KEGG" id="swp:swp_0095"/>
<reference evidence="5 6" key="1">
    <citation type="journal article" date="2008" name="PLoS ONE">
        <title>Environmental adaptation: genomic analysis of the piezotolerant and psychrotolerant deep-sea iron reducing bacterium Shewanella piezotolerans WP3.</title>
        <authorList>
            <person name="Wang F."/>
            <person name="Wang J."/>
            <person name="Jian H."/>
            <person name="Zhang B."/>
            <person name="Li S."/>
            <person name="Wang F."/>
            <person name="Zeng X."/>
            <person name="Gao L."/>
            <person name="Bartlett D.H."/>
            <person name="Yu J."/>
            <person name="Hu S."/>
            <person name="Xiao X."/>
        </authorList>
    </citation>
    <scope>NUCLEOTIDE SEQUENCE [LARGE SCALE GENOMIC DNA]</scope>
    <source>
        <strain evidence="6">WP3 / JCM 13877</strain>
    </source>
</reference>
<evidence type="ECO:0000259" key="4">
    <source>
        <dbReference type="PROSITE" id="PS50887"/>
    </source>
</evidence>
<protein>
    <recommendedName>
        <fullName evidence="1">diguanylate cyclase</fullName>
        <ecNumber evidence="1">2.7.7.65</ecNumber>
    </recommendedName>
</protein>
<dbReference type="PANTHER" id="PTHR45138:SF9">
    <property type="entry name" value="DIGUANYLATE CYCLASE DGCM-RELATED"/>
    <property type="match status" value="1"/>
</dbReference>
<evidence type="ECO:0000313" key="6">
    <source>
        <dbReference type="Proteomes" id="UP000000753"/>
    </source>
</evidence>
<accession>B8CGU7</accession>
<keyword evidence="3" id="KW-0812">Transmembrane</keyword>
<evidence type="ECO:0000313" key="5">
    <source>
        <dbReference type="EMBL" id="ACJ26940.1"/>
    </source>
</evidence>
<feature type="transmembrane region" description="Helical" evidence="3">
    <location>
        <begin position="70"/>
        <end position="87"/>
    </location>
</feature>
<keyword evidence="6" id="KW-1185">Reference proteome</keyword>
<dbReference type="Proteomes" id="UP000000753">
    <property type="component" value="Chromosome"/>
</dbReference>
<dbReference type="RefSeq" id="WP_020910324.1">
    <property type="nucleotide sequence ID" value="NC_011566.1"/>
</dbReference>
<dbReference type="HOGENOM" id="CLU_070527_0_0_6"/>
<dbReference type="InterPro" id="IPR050469">
    <property type="entry name" value="Diguanylate_Cyclase"/>
</dbReference>
<evidence type="ECO:0000256" key="3">
    <source>
        <dbReference type="SAM" id="Phobius"/>
    </source>
</evidence>
<dbReference type="GO" id="GO:0005886">
    <property type="term" value="C:plasma membrane"/>
    <property type="evidence" value="ECO:0007669"/>
    <property type="project" value="TreeGrafter"/>
</dbReference>
<dbReference type="GO" id="GO:1902201">
    <property type="term" value="P:negative regulation of bacterial-type flagellum-dependent cell motility"/>
    <property type="evidence" value="ECO:0007669"/>
    <property type="project" value="TreeGrafter"/>
</dbReference>
<dbReference type="GO" id="GO:0043709">
    <property type="term" value="P:cell adhesion involved in single-species biofilm formation"/>
    <property type="evidence" value="ECO:0007669"/>
    <property type="project" value="TreeGrafter"/>
</dbReference>
<gene>
    <name evidence="5" type="ordered locus">swp_0095</name>
</gene>
<evidence type="ECO:0000256" key="2">
    <source>
        <dbReference type="ARBA" id="ARBA00034247"/>
    </source>
</evidence>
<dbReference type="eggNOG" id="COG2199">
    <property type="taxonomic scope" value="Bacteria"/>
</dbReference>
<dbReference type="SMART" id="SM00267">
    <property type="entry name" value="GGDEF"/>
    <property type="match status" value="1"/>
</dbReference>
<feature type="domain" description="GGDEF" evidence="4">
    <location>
        <begin position="168"/>
        <end position="293"/>
    </location>
</feature>
<dbReference type="NCBIfam" id="TIGR00254">
    <property type="entry name" value="GGDEF"/>
    <property type="match status" value="1"/>
</dbReference>
<dbReference type="PROSITE" id="PS50887">
    <property type="entry name" value="GGDEF"/>
    <property type="match status" value="1"/>
</dbReference>
<dbReference type="PANTHER" id="PTHR45138">
    <property type="entry name" value="REGULATORY COMPONENTS OF SENSORY TRANSDUCTION SYSTEM"/>
    <property type="match status" value="1"/>
</dbReference>
<dbReference type="CDD" id="cd01949">
    <property type="entry name" value="GGDEF"/>
    <property type="match status" value="1"/>
</dbReference>
<comment type="catalytic activity">
    <reaction evidence="2">
        <text>2 GTP = 3',3'-c-di-GMP + 2 diphosphate</text>
        <dbReference type="Rhea" id="RHEA:24898"/>
        <dbReference type="ChEBI" id="CHEBI:33019"/>
        <dbReference type="ChEBI" id="CHEBI:37565"/>
        <dbReference type="ChEBI" id="CHEBI:58805"/>
        <dbReference type="EC" id="2.7.7.65"/>
    </reaction>
</comment>
<keyword evidence="3" id="KW-1133">Transmembrane helix</keyword>
<proteinExistence type="predicted"/>
<dbReference type="EC" id="2.7.7.65" evidence="1"/>
<dbReference type="InterPro" id="IPR043128">
    <property type="entry name" value="Rev_trsase/Diguanyl_cyclase"/>
</dbReference>
<keyword evidence="3" id="KW-0472">Membrane</keyword>
<evidence type="ECO:0000256" key="1">
    <source>
        <dbReference type="ARBA" id="ARBA00012528"/>
    </source>
</evidence>
<dbReference type="InterPro" id="IPR029787">
    <property type="entry name" value="Nucleotide_cyclase"/>
</dbReference>
<organism evidence="5 6">
    <name type="scientific">Shewanella piezotolerans (strain WP3 / JCM 13877)</name>
    <dbReference type="NCBI Taxonomy" id="225849"/>
    <lineage>
        <taxon>Bacteria</taxon>
        <taxon>Pseudomonadati</taxon>
        <taxon>Pseudomonadota</taxon>
        <taxon>Gammaproteobacteria</taxon>
        <taxon>Alteromonadales</taxon>
        <taxon>Shewanellaceae</taxon>
        <taxon>Shewanella</taxon>
    </lineage>
</organism>
<dbReference type="SUPFAM" id="SSF55073">
    <property type="entry name" value="Nucleotide cyclase"/>
    <property type="match status" value="1"/>
</dbReference>
<sequence>MLKFVTSKFTLAIILLSSIILSLCLLQAETKLSASIDWFDVATEGALLLLGLSWLALILQARPAGKVTQLLIFGLLGYSLGCYMDLLDEFFINHSLPAWFALIEKLPTPIGLLTLTCGLWLWREEQITINEQLRTREQFFRQHKLVDRVTKIYDARAIRHQIALNSSKPLSLIMLDIDNFSEINQRNGFNRGDRLLTDIAQMLTCQLRSQDLVCRFAGDRFIILLPNCSATFSQAMAAELQRAIAHLGCHASSAHIHYDPQTEKQSQDVDSLISHINKEMERVKQARAWPQAI</sequence>
<dbReference type="AlphaFoldDB" id="B8CGU7"/>
<dbReference type="Gene3D" id="3.30.70.270">
    <property type="match status" value="1"/>
</dbReference>
<dbReference type="InterPro" id="IPR000160">
    <property type="entry name" value="GGDEF_dom"/>
</dbReference>
<feature type="transmembrane region" description="Helical" evidence="3">
    <location>
        <begin position="38"/>
        <end position="58"/>
    </location>
</feature>
<dbReference type="STRING" id="225849.swp_0095"/>
<name>B8CGU7_SHEPW</name>
<dbReference type="EMBL" id="CP000472">
    <property type="protein sequence ID" value="ACJ26940.1"/>
    <property type="molecule type" value="Genomic_DNA"/>
</dbReference>
<dbReference type="Pfam" id="PF00990">
    <property type="entry name" value="GGDEF"/>
    <property type="match status" value="1"/>
</dbReference>